<reference evidence="9 10" key="1">
    <citation type="submission" date="2023-03" db="EMBL/GenBank/DDBJ databases">
        <title>Paludisphaera mucosa sp. nov. a novel planctomycete from northern fen.</title>
        <authorList>
            <person name="Ivanova A."/>
        </authorList>
    </citation>
    <scope>NUCLEOTIDE SEQUENCE [LARGE SCALE GENOMIC DNA]</scope>
    <source>
        <strain evidence="9 10">Pla2</strain>
    </source>
</reference>
<name>A0ABT6FE74_9BACT</name>
<dbReference type="PANTHER" id="PTHR42801:SF4">
    <property type="entry name" value="AHPC_TSA FAMILY PROTEIN"/>
    <property type="match status" value="1"/>
</dbReference>
<organism evidence="9 10">
    <name type="scientific">Paludisphaera mucosa</name>
    <dbReference type="NCBI Taxonomy" id="3030827"/>
    <lineage>
        <taxon>Bacteria</taxon>
        <taxon>Pseudomonadati</taxon>
        <taxon>Planctomycetota</taxon>
        <taxon>Planctomycetia</taxon>
        <taxon>Isosphaerales</taxon>
        <taxon>Isosphaeraceae</taxon>
        <taxon>Paludisphaera</taxon>
    </lineage>
</organism>
<dbReference type="InterPro" id="IPR000866">
    <property type="entry name" value="AhpC/TSA"/>
</dbReference>
<keyword evidence="2 9" id="KW-0575">Peroxidase</keyword>
<dbReference type="EMBL" id="JARRAG010000002">
    <property type="protein sequence ID" value="MDG3005837.1"/>
    <property type="molecule type" value="Genomic_DNA"/>
</dbReference>
<comment type="caution">
    <text evidence="9">The sequence shown here is derived from an EMBL/GenBank/DDBJ whole genome shotgun (WGS) entry which is preliminary data.</text>
</comment>
<dbReference type="Gene3D" id="3.40.30.10">
    <property type="entry name" value="Glutaredoxin"/>
    <property type="match status" value="1"/>
</dbReference>
<dbReference type="CDD" id="cd03017">
    <property type="entry name" value="PRX_BCP"/>
    <property type="match status" value="1"/>
</dbReference>
<dbReference type="InterPro" id="IPR050924">
    <property type="entry name" value="Peroxiredoxin_BCP/PrxQ"/>
</dbReference>
<evidence type="ECO:0000256" key="5">
    <source>
        <dbReference type="ARBA" id="ARBA00023157"/>
    </source>
</evidence>
<keyword evidence="6" id="KW-0676">Redox-active center</keyword>
<dbReference type="SUPFAM" id="SSF52833">
    <property type="entry name" value="Thioredoxin-like"/>
    <property type="match status" value="1"/>
</dbReference>
<dbReference type="RefSeq" id="WP_277862164.1">
    <property type="nucleotide sequence ID" value="NZ_JARRAG010000002.1"/>
</dbReference>
<protein>
    <recommendedName>
        <fullName evidence="7">Thioredoxin-dependent peroxiredoxin Bcp</fullName>
    </recommendedName>
</protein>
<accession>A0ABT6FE74</accession>
<evidence type="ECO:0000256" key="6">
    <source>
        <dbReference type="ARBA" id="ARBA00023284"/>
    </source>
</evidence>
<dbReference type="Proteomes" id="UP001216907">
    <property type="component" value="Unassembled WGS sequence"/>
</dbReference>
<feature type="domain" description="Alkyl hydroperoxide reductase subunit C/ Thiol specific antioxidant" evidence="8">
    <location>
        <begin position="11"/>
        <end position="105"/>
    </location>
</feature>
<evidence type="ECO:0000313" key="10">
    <source>
        <dbReference type="Proteomes" id="UP001216907"/>
    </source>
</evidence>
<evidence type="ECO:0000259" key="8">
    <source>
        <dbReference type="Pfam" id="PF00578"/>
    </source>
</evidence>
<evidence type="ECO:0000313" key="9">
    <source>
        <dbReference type="EMBL" id="MDG3005837.1"/>
    </source>
</evidence>
<keyword evidence="10" id="KW-1185">Reference proteome</keyword>
<keyword evidence="5" id="KW-1015">Disulfide bond</keyword>
<proteinExistence type="predicted"/>
<evidence type="ECO:0000256" key="2">
    <source>
        <dbReference type="ARBA" id="ARBA00022559"/>
    </source>
</evidence>
<dbReference type="GO" id="GO:0140824">
    <property type="term" value="F:thioredoxin-dependent peroxiredoxin activity"/>
    <property type="evidence" value="ECO:0007669"/>
    <property type="project" value="UniProtKB-EC"/>
</dbReference>
<evidence type="ECO:0000256" key="4">
    <source>
        <dbReference type="ARBA" id="ARBA00023002"/>
    </source>
</evidence>
<comment type="function">
    <text evidence="1">Thiol-specific peroxidase that catalyzes the reduction of hydrogen peroxide and organic hydroperoxides to water and alcohols, respectively. Plays a role in cell protection against oxidative stress by detoxifying peroxides and as sensor of hydrogen peroxide-mediated signaling events.</text>
</comment>
<evidence type="ECO:0000256" key="1">
    <source>
        <dbReference type="ARBA" id="ARBA00003330"/>
    </source>
</evidence>
<keyword evidence="4 9" id="KW-0560">Oxidoreductase</keyword>
<sequence>MVATSNSRPPKGQPVVLYFYPRDATPGCMTQACDFRDAASDYQGLGARVLGVGPVTVASHRKFADKHGLPFTLLADPDKEVIQAYGVWKEKNMCGKKSMGVERTMVVRSSRTASGGSSLR</sequence>
<evidence type="ECO:0000256" key="7">
    <source>
        <dbReference type="ARBA" id="ARBA00042639"/>
    </source>
</evidence>
<dbReference type="PANTHER" id="PTHR42801">
    <property type="entry name" value="THIOREDOXIN-DEPENDENT PEROXIDE REDUCTASE"/>
    <property type="match status" value="1"/>
</dbReference>
<keyword evidence="3" id="KW-0049">Antioxidant</keyword>
<evidence type="ECO:0000256" key="3">
    <source>
        <dbReference type="ARBA" id="ARBA00022862"/>
    </source>
</evidence>
<dbReference type="Pfam" id="PF00578">
    <property type="entry name" value="AhpC-TSA"/>
    <property type="match status" value="1"/>
</dbReference>
<dbReference type="InterPro" id="IPR036249">
    <property type="entry name" value="Thioredoxin-like_sf"/>
</dbReference>
<gene>
    <name evidence="9" type="ORF">PZE19_18780</name>
</gene>